<evidence type="ECO:0000313" key="3">
    <source>
        <dbReference type="EMBL" id="GCE28271.1"/>
    </source>
</evidence>
<dbReference type="SMART" id="SM00867">
    <property type="entry name" value="YceI"/>
    <property type="match status" value="1"/>
</dbReference>
<dbReference type="SUPFAM" id="SSF101874">
    <property type="entry name" value="YceI-like"/>
    <property type="match status" value="1"/>
</dbReference>
<dbReference type="AlphaFoldDB" id="A0A402BA62"/>
<dbReference type="Gene3D" id="2.40.128.110">
    <property type="entry name" value="Lipid/polyisoprenoid-binding, YceI-like"/>
    <property type="match status" value="1"/>
</dbReference>
<dbReference type="PANTHER" id="PTHR34406:SF1">
    <property type="entry name" value="PROTEIN YCEI"/>
    <property type="match status" value="1"/>
</dbReference>
<gene>
    <name evidence="3" type="ORF">KDA_37550</name>
</gene>
<evidence type="ECO:0000256" key="1">
    <source>
        <dbReference type="ARBA" id="ARBA00008812"/>
    </source>
</evidence>
<comment type="caution">
    <text evidence="3">The sequence shown here is derived from an EMBL/GenBank/DDBJ whole genome shotgun (WGS) entry which is preliminary data.</text>
</comment>
<dbReference type="OrthoDB" id="9811006at2"/>
<feature type="domain" description="Lipid/polyisoprenoid-binding YceI-like" evidence="2">
    <location>
        <begin position="2"/>
        <end position="172"/>
    </location>
</feature>
<comment type="similarity">
    <text evidence="1">Belongs to the UPF0312 family.</text>
</comment>
<accession>A0A402BA62</accession>
<dbReference type="InterPro" id="IPR036761">
    <property type="entry name" value="TTHA0802/YceI-like_sf"/>
</dbReference>
<evidence type="ECO:0000259" key="2">
    <source>
        <dbReference type="SMART" id="SM00867"/>
    </source>
</evidence>
<evidence type="ECO:0000313" key="4">
    <source>
        <dbReference type="Proteomes" id="UP000287171"/>
    </source>
</evidence>
<dbReference type="RefSeq" id="WP_126628513.1">
    <property type="nucleotide sequence ID" value="NZ_BIFT01000001.1"/>
</dbReference>
<dbReference type="InterPro" id="IPR007372">
    <property type="entry name" value="Lipid/polyisoprenoid-bd_YceI"/>
</dbReference>
<keyword evidence="4" id="KW-1185">Reference proteome</keyword>
<dbReference type="PANTHER" id="PTHR34406">
    <property type="entry name" value="PROTEIN YCEI"/>
    <property type="match status" value="1"/>
</dbReference>
<reference evidence="4" key="1">
    <citation type="submission" date="2018-12" db="EMBL/GenBank/DDBJ databases">
        <title>Tengunoibacter tsumagoiensis gen. nov., sp. nov., Dictyobacter kobayashii sp. nov., D. alpinus sp. nov., and D. joshuensis sp. nov. and description of Dictyobacteraceae fam. nov. within the order Ktedonobacterales isolated from Tengu-no-mugimeshi.</title>
        <authorList>
            <person name="Wang C.M."/>
            <person name="Zheng Y."/>
            <person name="Sakai Y."/>
            <person name="Toyoda A."/>
            <person name="Minakuchi Y."/>
            <person name="Abe K."/>
            <person name="Yokota A."/>
            <person name="Yabe S."/>
        </authorList>
    </citation>
    <scope>NUCLEOTIDE SEQUENCE [LARGE SCALE GENOMIC DNA]</scope>
    <source>
        <strain evidence="4">Uno16</strain>
    </source>
</reference>
<proteinExistence type="inferred from homology"/>
<sequence>MLFTIDPLHSLVEFRVQHLKISIVKGRFSEMHGTIQLDANTPEKTTVQAAVKTESIYTGASQRDAHLRSADFFDVAKYPTISFESTQMRLVDQTRCYMEGLFSMHGVTRPITFQVTYTGTNRDPLTNAWRIGISATTKIDRRDFGMGFNRLITDGIAAIGNETIIEIHIEAIQML</sequence>
<name>A0A402BA62_9CHLR</name>
<organism evidence="3 4">
    <name type="scientific">Dictyobacter alpinus</name>
    <dbReference type="NCBI Taxonomy" id="2014873"/>
    <lineage>
        <taxon>Bacteria</taxon>
        <taxon>Bacillati</taxon>
        <taxon>Chloroflexota</taxon>
        <taxon>Ktedonobacteria</taxon>
        <taxon>Ktedonobacterales</taxon>
        <taxon>Dictyobacteraceae</taxon>
        <taxon>Dictyobacter</taxon>
    </lineage>
</organism>
<protein>
    <recommendedName>
        <fullName evidence="2">Lipid/polyisoprenoid-binding YceI-like domain-containing protein</fullName>
    </recommendedName>
</protein>
<dbReference type="EMBL" id="BIFT01000001">
    <property type="protein sequence ID" value="GCE28271.1"/>
    <property type="molecule type" value="Genomic_DNA"/>
</dbReference>
<dbReference type="Proteomes" id="UP000287171">
    <property type="component" value="Unassembled WGS sequence"/>
</dbReference>
<dbReference type="Pfam" id="PF04264">
    <property type="entry name" value="YceI"/>
    <property type="match status" value="1"/>
</dbReference>